<accession>A0A420WHE7</accession>
<dbReference type="AlphaFoldDB" id="A0A420WHE7"/>
<feature type="transmembrane region" description="Helical" evidence="1">
    <location>
        <begin position="36"/>
        <end position="56"/>
    </location>
</feature>
<evidence type="ECO:0000313" key="2">
    <source>
        <dbReference type="EMBL" id="RKQ70369.1"/>
    </source>
</evidence>
<sequence length="58" mass="6096">MSRHDAYRTTDRRTRKGAVALSASAASGRSAELNSLFGLSLLLGLILGLAGLLRLISP</sequence>
<name>A0A420WHE7_9PROT</name>
<comment type="caution">
    <text evidence="2">The sequence shown here is derived from an EMBL/GenBank/DDBJ whole genome shotgun (WGS) entry which is preliminary data.</text>
</comment>
<dbReference type="RefSeq" id="WP_156816295.1">
    <property type="nucleotide sequence ID" value="NZ_RBIG01000002.1"/>
</dbReference>
<gene>
    <name evidence="2" type="ORF">BCL74_2315</name>
</gene>
<evidence type="ECO:0000313" key="3">
    <source>
        <dbReference type="Proteomes" id="UP000277424"/>
    </source>
</evidence>
<reference evidence="2 3" key="1">
    <citation type="submission" date="2018-10" db="EMBL/GenBank/DDBJ databases">
        <title>Comparative analysis of microorganisms from saline springs in Andes Mountain Range, Colombia.</title>
        <authorList>
            <person name="Rubin E."/>
        </authorList>
    </citation>
    <scope>NUCLEOTIDE SEQUENCE [LARGE SCALE GENOMIC DNA]</scope>
    <source>
        <strain evidence="2 3">USBA 36</strain>
    </source>
</reference>
<organism evidence="2 3">
    <name type="scientific">Oceanibaculum indicum</name>
    <dbReference type="NCBI Taxonomy" id="526216"/>
    <lineage>
        <taxon>Bacteria</taxon>
        <taxon>Pseudomonadati</taxon>
        <taxon>Pseudomonadota</taxon>
        <taxon>Alphaproteobacteria</taxon>
        <taxon>Rhodospirillales</taxon>
        <taxon>Oceanibaculaceae</taxon>
        <taxon>Oceanibaculum</taxon>
    </lineage>
</organism>
<protein>
    <submittedName>
        <fullName evidence="2">Uncharacterized protein</fullName>
    </submittedName>
</protein>
<keyword evidence="1" id="KW-0812">Transmembrane</keyword>
<evidence type="ECO:0000256" key="1">
    <source>
        <dbReference type="SAM" id="Phobius"/>
    </source>
</evidence>
<keyword evidence="1" id="KW-1133">Transmembrane helix</keyword>
<keyword evidence="1" id="KW-0472">Membrane</keyword>
<dbReference type="Proteomes" id="UP000277424">
    <property type="component" value="Unassembled WGS sequence"/>
</dbReference>
<dbReference type="EMBL" id="RBIG01000002">
    <property type="protein sequence ID" value="RKQ70369.1"/>
    <property type="molecule type" value="Genomic_DNA"/>
</dbReference>
<proteinExistence type="predicted"/>